<dbReference type="NCBIfam" id="TIGR03821">
    <property type="entry name" value="EFP_modif_epmB"/>
    <property type="match status" value="1"/>
</dbReference>
<keyword evidence="7" id="KW-0949">S-adenosyl-L-methionine</keyword>
<dbReference type="GO" id="GO:0016853">
    <property type="term" value="F:isomerase activity"/>
    <property type="evidence" value="ECO:0007669"/>
    <property type="project" value="UniProtKB-KW"/>
</dbReference>
<evidence type="ECO:0000256" key="2">
    <source>
        <dbReference type="ARBA" id="ARBA00001933"/>
    </source>
</evidence>
<protein>
    <recommendedName>
        <fullName evidence="5">L-lysine 2,3-aminomutase</fullName>
    </recommendedName>
    <alternativeName>
        <fullName evidence="13">EF-P post-translational modification enzyme B</fullName>
    </alternativeName>
</protein>
<dbReference type="EMBL" id="JACCKB010000037">
    <property type="protein sequence ID" value="NYZ68190.1"/>
    <property type="molecule type" value="Genomic_DNA"/>
</dbReference>
<evidence type="ECO:0000256" key="11">
    <source>
        <dbReference type="ARBA" id="ARBA00023014"/>
    </source>
</evidence>
<evidence type="ECO:0000313" key="17">
    <source>
        <dbReference type="EMBL" id="NYZ68190.1"/>
    </source>
</evidence>
<evidence type="ECO:0000313" key="18">
    <source>
        <dbReference type="Proteomes" id="UP000569732"/>
    </source>
</evidence>
<evidence type="ECO:0000256" key="9">
    <source>
        <dbReference type="ARBA" id="ARBA00022898"/>
    </source>
</evidence>
<keyword evidence="9 15" id="KW-0663">Pyridoxal phosphate</keyword>
<dbReference type="PIRSF" id="PIRSF004911">
    <property type="entry name" value="DUF160"/>
    <property type="match status" value="1"/>
</dbReference>
<dbReference type="GO" id="GO:0046872">
    <property type="term" value="F:metal ion binding"/>
    <property type="evidence" value="ECO:0007669"/>
    <property type="project" value="UniProtKB-KW"/>
</dbReference>
<dbReference type="Gene3D" id="3.20.20.70">
    <property type="entry name" value="Aldolase class I"/>
    <property type="match status" value="1"/>
</dbReference>
<dbReference type="InterPro" id="IPR007197">
    <property type="entry name" value="rSAM"/>
</dbReference>
<proteinExistence type="inferred from homology"/>
<dbReference type="InterPro" id="IPR013785">
    <property type="entry name" value="Aldolase_TIM"/>
</dbReference>
<dbReference type="CDD" id="cd01335">
    <property type="entry name" value="Radical_SAM"/>
    <property type="match status" value="1"/>
</dbReference>
<feature type="modified residue" description="N6-(pyridoxal phosphate)lysine" evidence="15">
    <location>
        <position position="335"/>
    </location>
</feature>
<keyword evidence="11 14" id="KW-0411">Iron-sulfur</keyword>
<dbReference type="InterPro" id="IPR058240">
    <property type="entry name" value="rSAM_sf"/>
</dbReference>
<dbReference type="PROSITE" id="PS51918">
    <property type="entry name" value="RADICAL_SAM"/>
    <property type="match status" value="1"/>
</dbReference>
<dbReference type="SUPFAM" id="SSF102114">
    <property type="entry name" value="Radical SAM enzymes"/>
    <property type="match status" value="1"/>
</dbReference>
<keyword evidence="6 14" id="KW-0004">4Fe-4S</keyword>
<dbReference type="NCBIfam" id="TIGR00238">
    <property type="entry name" value="KamA family radical SAM protein"/>
    <property type="match status" value="1"/>
</dbReference>
<dbReference type="Proteomes" id="UP000569732">
    <property type="component" value="Unassembled WGS sequence"/>
</dbReference>
<feature type="domain" description="Radical SAM core" evidence="16">
    <location>
        <begin position="109"/>
        <end position="324"/>
    </location>
</feature>
<comment type="caution">
    <text evidence="17">The sequence shown here is derived from an EMBL/GenBank/DDBJ whole genome shotgun (WGS) entry which is preliminary data.</text>
</comment>
<feature type="binding site" evidence="14">
    <location>
        <position position="130"/>
    </location>
    <ligand>
        <name>[4Fe-4S] cluster</name>
        <dbReference type="ChEBI" id="CHEBI:49883"/>
        <note>4Fe-4S-S-AdoMet</note>
    </ligand>
</feature>
<evidence type="ECO:0000256" key="1">
    <source>
        <dbReference type="ARBA" id="ARBA00001352"/>
    </source>
</evidence>
<dbReference type="RefSeq" id="WP_180570209.1">
    <property type="nucleotide sequence ID" value="NZ_JACCKB010000037.1"/>
</dbReference>
<sequence>MITRTAASVDTHFTSSRWQQILSSVVTDADELFHLLRLNPAEAPPHLEAVKQFPLRVPIPFINRIEPGNWNDPLLQQVLPIAQELAPQSGFTADPLGEQDKNVAKGIIHKYQGRLLLIVGTSCAVNCRYCFRRHFPYEDNRPNTQQWQSALEYITNDTSISEVIFSGGDPLAVNDKRLAWLVKSIAAIPHVTRLRIHSRLPIMIPQRITDEMLSWFTQTRLKPVMVIHCNHPNEIDQDVCTALQKLRDHNVTLLNQAVLLKGINNQLETQIQLNETLFQQGVLPYYLFLLDRVLGAAHFEVPECEAKQLVGEMLKHCPGYLVPKLAREQAGAPTKLPILPVL</sequence>
<comment type="cofactor">
    <cofactor evidence="3">
        <name>[4Fe-4S] cluster</name>
        <dbReference type="ChEBI" id="CHEBI:49883"/>
    </cofactor>
</comment>
<dbReference type="SFLD" id="SFLDF00314">
    <property type="entry name" value="L-lysine_2_3-aminomutase_(yjeK"/>
    <property type="match status" value="1"/>
</dbReference>
<evidence type="ECO:0000256" key="6">
    <source>
        <dbReference type="ARBA" id="ARBA00022485"/>
    </source>
</evidence>
<dbReference type="InterPro" id="IPR003739">
    <property type="entry name" value="Lys_aminomutase/Glu_NH3_mut"/>
</dbReference>
<dbReference type="InterPro" id="IPR022462">
    <property type="entry name" value="EpmB"/>
</dbReference>
<evidence type="ECO:0000259" key="16">
    <source>
        <dbReference type="PROSITE" id="PS51918"/>
    </source>
</evidence>
<keyword evidence="10" id="KW-0408">Iron</keyword>
<dbReference type="Pfam" id="PF13353">
    <property type="entry name" value="Fer4_12"/>
    <property type="match status" value="1"/>
</dbReference>
<dbReference type="SFLD" id="SFLDG01070">
    <property type="entry name" value="PLP-dependent"/>
    <property type="match status" value="1"/>
</dbReference>
<dbReference type="GO" id="GO:0051539">
    <property type="term" value="F:4 iron, 4 sulfur cluster binding"/>
    <property type="evidence" value="ECO:0007669"/>
    <property type="project" value="UniProtKB-KW"/>
</dbReference>
<dbReference type="AlphaFoldDB" id="A0A853I2L1"/>
<evidence type="ECO:0000256" key="10">
    <source>
        <dbReference type="ARBA" id="ARBA00023004"/>
    </source>
</evidence>
<dbReference type="PANTHER" id="PTHR30538:SF1">
    <property type="entry name" value="L-LYSINE 2,3-AMINOMUTASE"/>
    <property type="match status" value="1"/>
</dbReference>
<evidence type="ECO:0000256" key="13">
    <source>
        <dbReference type="ARBA" id="ARBA00030756"/>
    </source>
</evidence>
<accession>A0A853I2L1</accession>
<evidence type="ECO:0000256" key="5">
    <source>
        <dbReference type="ARBA" id="ARBA00022363"/>
    </source>
</evidence>
<comment type="catalytic activity">
    <reaction evidence="1">
        <text>L-lysine = D-beta-lysine</text>
        <dbReference type="Rhea" id="RHEA:44148"/>
        <dbReference type="ChEBI" id="CHEBI:32551"/>
        <dbReference type="ChEBI" id="CHEBI:84138"/>
    </reaction>
</comment>
<comment type="cofactor">
    <cofactor evidence="2 15">
        <name>pyridoxal 5'-phosphate</name>
        <dbReference type="ChEBI" id="CHEBI:597326"/>
    </cofactor>
</comment>
<evidence type="ECO:0000256" key="4">
    <source>
        <dbReference type="ARBA" id="ARBA00008703"/>
    </source>
</evidence>
<evidence type="ECO:0000256" key="8">
    <source>
        <dbReference type="ARBA" id="ARBA00022723"/>
    </source>
</evidence>
<dbReference type="PANTHER" id="PTHR30538">
    <property type="entry name" value="LYSINE 2,3-AMINOMUTASE-RELATED"/>
    <property type="match status" value="1"/>
</dbReference>
<dbReference type="SFLD" id="SFLDS00029">
    <property type="entry name" value="Radical_SAM"/>
    <property type="match status" value="1"/>
</dbReference>
<keyword evidence="18" id="KW-1185">Reference proteome</keyword>
<evidence type="ECO:0000256" key="12">
    <source>
        <dbReference type="ARBA" id="ARBA00023235"/>
    </source>
</evidence>
<reference evidence="17 18" key="1">
    <citation type="submission" date="2020-07" db="EMBL/GenBank/DDBJ databases">
        <title>Endozoicomonas sp. nov., isolated from sediment.</title>
        <authorList>
            <person name="Gu T."/>
        </authorList>
    </citation>
    <scope>NUCLEOTIDE SEQUENCE [LARGE SCALE GENOMIC DNA]</scope>
    <source>
        <strain evidence="17 18">SM1973</strain>
    </source>
</reference>
<feature type="binding site" evidence="14">
    <location>
        <position position="127"/>
    </location>
    <ligand>
        <name>[4Fe-4S] cluster</name>
        <dbReference type="ChEBI" id="CHEBI:49883"/>
        <note>4Fe-4S-S-AdoMet</note>
    </ligand>
</feature>
<evidence type="ECO:0000256" key="7">
    <source>
        <dbReference type="ARBA" id="ARBA00022691"/>
    </source>
</evidence>
<gene>
    <name evidence="17" type="primary">epmB</name>
    <name evidence="17" type="ORF">H0A36_19410</name>
</gene>
<evidence type="ECO:0000256" key="15">
    <source>
        <dbReference type="PIRSR" id="PIRSR603739-50"/>
    </source>
</evidence>
<feature type="binding site" evidence="14">
    <location>
        <position position="123"/>
    </location>
    <ligand>
        <name>[4Fe-4S] cluster</name>
        <dbReference type="ChEBI" id="CHEBI:49883"/>
        <note>4Fe-4S-S-AdoMet</note>
    </ligand>
</feature>
<evidence type="ECO:0000256" key="3">
    <source>
        <dbReference type="ARBA" id="ARBA00001966"/>
    </source>
</evidence>
<evidence type="ECO:0000256" key="14">
    <source>
        <dbReference type="PIRSR" id="PIRSR004911-1"/>
    </source>
</evidence>
<name>A0A853I2L1_9GAMM</name>
<organism evidence="17 18">
    <name type="scientific">Spartinivicinus marinus</name>
    <dbReference type="NCBI Taxonomy" id="2994442"/>
    <lineage>
        <taxon>Bacteria</taxon>
        <taxon>Pseudomonadati</taxon>
        <taxon>Pseudomonadota</taxon>
        <taxon>Gammaproteobacteria</taxon>
        <taxon>Oceanospirillales</taxon>
        <taxon>Zooshikellaceae</taxon>
        <taxon>Spartinivicinus</taxon>
    </lineage>
</organism>
<keyword evidence="8 14" id="KW-0479">Metal-binding</keyword>
<comment type="similarity">
    <text evidence="4">Belongs to the radical SAM superfamily. KamA family.</text>
</comment>
<keyword evidence="12" id="KW-0413">Isomerase</keyword>